<dbReference type="EMBL" id="JASITI010000066">
    <property type="protein sequence ID" value="MDK9500558.1"/>
    <property type="molecule type" value="Genomic_DNA"/>
</dbReference>
<feature type="region of interest" description="Disordered" evidence="1">
    <location>
        <begin position="263"/>
        <end position="282"/>
    </location>
</feature>
<evidence type="ECO:0000313" key="2">
    <source>
        <dbReference type="EMBL" id="MDK9500558.1"/>
    </source>
</evidence>
<dbReference type="InterPro" id="IPR045682">
    <property type="entry name" value="DUF6193"/>
</dbReference>
<organism evidence="2 3">
    <name type="scientific">Streptomyces katrae</name>
    <dbReference type="NCBI Taxonomy" id="68223"/>
    <lineage>
        <taxon>Bacteria</taxon>
        <taxon>Bacillati</taxon>
        <taxon>Actinomycetota</taxon>
        <taxon>Actinomycetes</taxon>
        <taxon>Kitasatosporales</taxon>
        <taxon>Streptomycetaceae</taxon>
        <taxon>Streptomyces</taxon>
    </lineage>
</organism>
<dbReference type="Proteomes" id="UP001223390">
    <property type="component" value="Unassembled WGS sequence"/>
</dbReference>
<evidence type="ECO:0000313" key="3">
    <source>
        <dbReference type="Proteomes" id="UP001223390"/>
    </source>
</evidence>
<proteinExistence type="predicted"/>
<gene>
    <name evidence="2" type="ORF">QEZ40_006383</name>
</gene>
<protein>
    <submittedName>
        <fullName evidence="2">DUF6193 family natural product biosynthesis protein</fullName>
    </submittedName>
</protein>
<name>A0ABT7H3S7_9ACTN</name>
<dbReference type="RefSeq" id="WP_285346167.1">
    <property type="nucleotide sequence ID" value="NZ_JASITI010000066.1"/>
</dbReference>
<sequence>MFWVLLIAGVGVGVSLMRPDAGRYPEVAACGGDLMAALRAAAGRMGVRLVGLGEAYPPEGLSRHFVAALEAECGDVHVELRPERREVGVTLRLPLVGVAAVAAVWSLEVAIEVAQAWQAGVPLADMAARWEFLMVSPKALAHDQGRGAAYEWESVRRLPDRLVDHTLVEAAFRSPQLSSLFPMVSHGSLQFRRLTVSGPGSDVPSVFPLGEGRWRVICLWDQDIPVRTAGNVEEAVRLVVEGLPEGCGSALEVIHDARRAMETKARGGDGTEDESPVWNPNA</sequence>
<reference evidence="2 3" key="1">
    <citation type="submission" date="2023-05" db="EMBL/GenBank/DDBJ databases">
        <title>Sequencing and Assembly of Streptomyces sp. NP73.</title>
        <authorList>
            <person name="Konwar A.N."/>
            <person name="Saikia K."/>
            <person name="Thakur D."/>
        </authorList>
    </citation>
    <scope>NUCLEOTIDE SEQUENCE [LARGE SCALE GENOMIC DNA]</scope>
    <source>
        <strain evidence="2 3">NP73</strain>
    </source>
</reference>
<evidence type="ECO:0000256" key="1">
    <source>
        <dbReference type="SAM" id="MobiDB-lite"/>
    </source>
</evidence>
<keyword evidence="3" id="KW-1185">Reference proteome</keyword>
<dbReference type="Pfam" id="PF19692">
    <property type="entry name" value="DUF6193"/>
    <property type="match status" value="1"/>
</dbReference>
<comment type="caution">
    <text evidence="2">The sequence shown here is derived from an EMBL/GenBank/DDBJ whole genome shotgun (WGS) entry which is preliminary data.</text>
</comment>
<accession>A0ABT7H3S7</accession>